<dbReference type="InterPro" id="IPR044992">
    <property type="entry name" value="ChyE-like"/>
</dbReference>
<dbReference type="Gene3D" id="3.40.50.880">
    <property type="match status" value="1"/>
</dbReference>
<dbReference type="NCBIfam" id="NF005458">
    <property type="entry name" value="PRK07053.1"/>
    <property type="match status" value="1"/>
</dbReference>
<evidence type="ECO:0000313" key="2">
    <source>
        <dbReference type="EMBL" id="MBY8824417.1"/>
    </source>
</evidence>
<accession>A0ABS7PVL3</accession>
<evidence type="ECO:0000259" key="1">
    <source>
        <dbReference type="Pfam" id="PF00117"/>
    </source>
</evidence>
<keyword evidence="3" id="KW-1185">Reference proteome</keyword>
<dbReference type="PANTHER" id="PTHR42695:SF5">
    <property type="entry name" value="GLUTAMINE AMIDOTRANSFERASE YLR126C-RELATED"/>
    <property type="match status" value="1"/>
</dbReference>
<dbReference type="InterPro" id="IPR029062">
    <property type="entry name" value="Class_I_gatase-like"/>
</dbReference>
<feature type="domain" description="Glutamine amidotransferase" evidence="1">
    <location>
        <begin position="37"/>
        <end position="195"/>
    </location>
</feature>
<dbReference type="Pfam" id="PF00117">
    <property type="entry name" value="GATase"/>
    <property type="match status" value="1"/>
</dbReference>
<reference evidence="2 3" key="1">
    <citation type="submission" date="2021-08" db="EMBL/GenBank/DDBJ databases">
        <authorList>
            <person name="Tuo L."/>
        </authorList>
    </citation>
    <scope>NUCLEOTIDE SEQUENCE [LARGE SCALE GENOMIC DNA]</scope>
    <source>
        <strain evidence="2 3">JCM 31229</strain>
    </source>
</reference>
<dbReference type="PROSITE" id="PS51273">
    <property type="entry name" value="GATASE_TYPE_1"/>
    <property type="match status" value="1"/>
</dbReference>
<keyword evidence="2" id="KW-0315">Glutamine amidotransferase</keyword>
<sequence length="239" mass="26314">MSSVAISPKTALIVRHVPYEGLAGFRAPIESAGYRLSWIDASDPEFPEADLVSPDLVILMGGPMGVYESREHPWIPHEIERLKARLDADRPTLGVCLGAQMIAAALGAQVYSGPEQEIGFYPLSVTSAGAETPLRHLDGARVLQWHGDTFDLPRGTEWLAQTDRYRHQAFRRGKRVLALQCHAEMGLDPRIDAWIAQSGPDLDAAGLCGNRLRLDYYRHGPDAVVAGRQMISAWLGELH</sequence>
<comment type="caution">
    <text evidence="2">The sequence shown here is derived from an EMBL/GenBank/DDBJ whole genome shotgun (WGS) entry which is preliminary data.</text>
</comment>
<organism evidence="2 3">
    <name type="scientific">Sphingomonas colocasiae</name>
    <dbReference type="NCBI Taxonomy" id="1848973"/>
    <lineage>
        <taxon>Bacteria</taxon>
        <taxon>Pseudomonadati</taxon>
        <taxon>Pseudomonadota</taxon>
        <taxon>Alphaproteobacteria</taxon>
        <taxon>Sphingomonadales</taxon>
        <taxon>Sphingomonadaceae</taxon>
        <taxon>Sphingomonas</taxon>
    </lineage>
</organism>
<proteinExistence type="predicted"/>
<dbReference type="InterPro" id="IPR017926">
    <property type="entry name" value="GATASE"/>
</dbReference>
<dbReference type="Proteomes" id="UP000706039">
    <property type="component" value="Unassembled WGS sequence"/>
</dbReference>
<dbReference type="PANTHER" id="PTHR42695">
    <property type="entry name" value="GLUTAMINE AMIDOTRANSFERASE YLR126C-RELATED"/>
    <property type="match status" value="1"/>
</dbReference>
<name>A0ABS7PVL3_9SPHN</name>
<dbReference type="EMBL" id="JAINVV010000009">
    <property type="protein sequence ID" value="MBY8824417.1"/>
    <property type="molecule type" value="Genomic_DNA"/>
</dbReference>
<protein>
    <submittedName>
        <fullName evidence="2">Glutamine amidotransferase</fullName>
    </submittedName>
</protein>
<dbReference type="SUPFAM" id="SSF52317">
    <property type="entry name" value="Class I glutamine amidotransferase-like"/>
    <property type="match status" value="1"/>
</dbReference>
<gene>
    <name evidence="2" type="ORF">K7G82_19085</name>
</gene>
<dbReference type="RefSeq" id="WP_222991528.1">
    <property type="nucleotide sequence ID" value="NZ_JAINVV010000009.1"/>
</dbReference>
<dbReference type="CDD" id="cd01741">
    <property type="entry name" value="GATase1_1"/>
    <property type="match status" value="1"/>
</dbReference>
<evidence type="ECO:0000313" key="3">
    <source>
        <dbReference type="Proteomes" id="UP000706039"/>
    </source>
</evidence>